<dbReference type="Pfam" id="PF05834">
    <property type="entry name" value="Lycopene_cycl"/>
    <property type="match status" value="1"/>
</dbReference>
<organism evidence="1 2">
    <name type="scientific">Nonlabens marinus S1-08</name>
    <dbReference type="NCBI Taxonomy" id="1454201"/>
    <lineage>
        <taxon>Bacteria</taxon>
        <taxon>Pseudomonadati</taxon>
        <taxon>Bacteroidota</taxon>
        <taxon>Flavobacteriia</taxon>
        <taxon>Flavobacteriales</taxon>
        <taxon>Flavobacteriaceae</taxon>
        <taxon>Nonlabens</taxon>
    </lineage>
</organism>
<dbReference type="Proteomes" id="UP000031760">
    <property type="component" value="Chromosome"/>
</dbReference>
<keyword evidence="2" id="KW-1185">Reference proteome</keyword>
<dbReference type="SUPFAM" id="SSF51905">
    <property type="entry name" value="FAD/NAD(P)-binding domain"/>
    <property type="match status" value="1"/>
</dbReference>
<accession>W8VVS0</accession>
<reference evidence="1 2" key="1">
    <citation type="journal article" date="2014" name="Proc. Natl. Acad. Sci. U.S.A.">
        <title>Functional characterization of flavobacteria rhodopsins reveals a unique class of light-driven chloride pump in bacteria.</title>
        <authorList>
            <person name="Yoshizawa S."/>
            <person name="Kumagai Y."/>
            <person name="Kim H."/>
            <person name="Ogura Y."/>
            <person name="Hayashi T."/>
            <person name="Iwasaki W."/>
            <person name="DeLong E.F."/>
            <person name="Kogure K."/>
        </authorList>
    </citation>
    <scope>NUCLEOTIDE SEQUENCE [LARGE SCALE GENOMIC DNA]</scope>
    <source>
        <strain evidence="1 2">S1-08</strain>
    </source>
</reference>
<dbReference type="HOGENOM" id="CLU_042644_0_0_10"/>
<evidence type="ECO:0000313" key="1">
    <source>
        <dbReference type="EMBL" id="BAO54132.1"/>
    </source>
</evidence>
<protein>
    <submittedName>
        <fullName evidence="1">Lycopene beta cyclase</fullName>
    </submittedName>
</protein>
<dbReference type="RefSeq" id="WP_041494880.1">
    <property type="nucleotide sequence ID" value="NZ_AP014548.1"/>
</dbReference>
<sequence length="379" mass="44198">MDYHYDIAIVGLGCAGSHVLIQMLDHPEMKDKKIIVFDDFQADSLEKTWSFWEKGAGKWDSLLLDRWTQGKFQTSQVEIDLGLNPYSYKTIKSKGVIAFAKAKLQQNPNATFVDARVDRIEESKVAAIHTNKGVFKSKLVLDSRVSPEFYKDTEAITLRQHFLGWHLRTEQEVFDPERFVMMDYRLMDPGTTSFMYILPYSETEALVEFTYFSPDLVADQVYENYLNQYIDTYLNATDYSIVQTEQGVIPMTTYRFEKHHTSFVHKIGTAGGWVKSSTGYSFKLSEKRATQLISNYIKGRDLDHGMQKKRFRFYDDIMLDVLHQHNNRGHLLFENLYSNNPIARIFSFLDEESNFLQELKIMLPLTSLPFIKSFFKKLF</sequence>
<dbReference type="EMBL" id="AP014548">
    <property type="protein sequence ID" value="BAO54132.1"/>
    <property type="molecule type" value="Genomic_DNA"/>
</dbReference>
<dbReference type="InterPro" id="IPR036188">
    <property type="entry name" value="FAD/NAD-bd_sf"/>
</dbReference>
<proteinExistence type="predicted"/>
<dbReference type="OrthoDB" id="24355at2"/>
<evidence type="ECO:0000313" key="2">
    <source>
        <dbReference type="Proteomes" id="UP000031760"/>
    </source>
</evidence>
<dbReference type="STRING" id="1454201.NMS_0123"/>
<name>W8VVS0_9FLAO</name>
<dbReference type="AlphaFoldDB" id="W8VVS0"/>
<gene>
    <name evidence="1" type="ORF">NMS_0123</name>
</gene>
<dbReference type="KEGG" id="nmf:NMS_0123"/>